<sequence length="328" mass="34003">MPRSQVAVLGECVADAFVSGSPSQAGPGSTSQGELALRVLPGGSPANTAVALARLGTSARFLGRISHDSFGALFRAHLGASGVDLTGSVTAEEPSTLAVATLDESGQAVYTFYAEGSADWQWTAAELTAERLGDVSCLHTGSLALVRAPGAEPVEELLAEAAARATVSIDPNVRAGFVDLAVYRERMTRWCALADIVKLSDDDLEQIHPDEPFERICDAWHAAGARLIVITRGSRGATVSLDGERATVPAPPTDVVDTVGAGDSFTAGLLHRLHTSGRLGGRLGDLDLDQARDAAAFASRVAALTCSVAGANPPWARDLADEAPRPTV</sequence>
<dbReference type="SUPFAM" id="SSF53613">
    <property type="entry name" value="Ribokinase-like"/>
    <property type="match status" value="1"/>
</dbReference>
<organism evidence="8 9">
    <name type="scientific">Streptosporangium subroseum</name>
    <dbReference type="NCBI Taxonomy" id="106412"/>
    <lineage>
        <taxon>Bacteria</taxon>
        <taxon>Bacillati</taxon>
        <taxon>Actinomycetota</taxon>
        <taxon>Actinomycetes</taxon>
        <taxon>Streptosporangiales</taxon>
        <taxon>Streptosporangiaceae</taxon>
        <taxon>Streptosporangium</taxon>
    </lineage>
</organism>
<proteinExistence type="inferred from homology"/>
<dbReference type="PROSITE" id="PS00584">
    <property type="entry name" value="PFKB_KINASES_2"/>
    <property type="match status" value="1"/>
</dbReference>
<dbReference type="GO" id="GO:0005524">
    <property type="term" value="F:ATP binding"/>
    <property type="evidence" value="ECO:0007669"/>
    <property type="project" value="UniProtKB-KW"/>
</dbReference>
<dbReference type="Pfam" id="PF00294">
    <property type="entry name" value="PfkB"/>
    <property type="match status" value="1"/>
</dbReference>
<name>A0A239GDA2_9ACTN</name>
<accession>A0A239GDA2</accession>
<dbReference type="GO" id="GO:0006000">
    <property type="term" value="P:fructose metabolic process"/>
    <property type="evidence" value="ECO:0007669"/>
    <property type="project" value="UniProtKB-ARBA"/>
</dbReference>
<evidence type="ECO:0000256" key="3">
    <source>
        <dbReference type="ARBA" id="ARBA00022741"/>
    </source>
</evidence>
<keyword evidence="9" id="KW-1185">Reference proteome</keyword>
<dbReference type="PRINTS" id="PR00990">
    <property type="entry name" value="RIBOKINASE"/>
</dbReference>
<dbReference type="InterPro" id="IPR002139">
    <property type="entry name" value="Ribo/fructo_kinase"/>
</dbReference>
<keyword evidence="3" id="KW-0547">Nucleotide-binding</keyword>
<dbReference type="InterPro" id="IPR002173">
    <property type="entry name" value="Carboh/pur_kinase_PfkB_CS"/>
</dbReference>
<dbReference type="PANTHER" id="PTHR43085:SF1">
    <property type="entry name" value="PSEUDOURIDINE KINASE-RELATED"/>
    <property type="match status" value="1"/>
</dbReference>
<comment type="similarity">
    <text evidence="1 6">Belongs to the carbohydrate kinase PfkB family.</text>
</comment>
<keyword evidence="5" id="KW-0067">ATP-binding</keyword>
<evidence type="ECO:0000259" key="7">
    <source>
        <dbReference type="Pfam" id="PF00294"/>
    </source>
</evidence>
<protein>
    <submittedName>
        <fullName evidence="8">Fructokinase</fullName>
    </submittedName>
</protein>
<dbReference type="RefSeq" id="WP_089208081.1">
    <property type="nucleotide sequence ID" value="NZ_FZOD01000013.1"/>
</dbReference>
<evidence type="ECO:0000256" key="4">
    <source>
        <dbReference type="ARBA" id="ARBA00022777"/>
    </source>
</evidence>
<dbReference type="EMBL" id="FZOD01000013">
    <property type="protein sequence ID" value="SNS67031.1"/>
    <property type="molecule type" value="Genomic_DNA"/>
</dbReference>
<evidence type="ECO:0000256" key="5">
    <source>
        <dbReference type="ARBA" id="ARBA00022840"/>
    </source>
</evidence>
<dbReference type="InterPro" id="IPR050306">
    <property type="entry name" value="PfkB_Carbo_kinase"/>
</dbReference>
<dbReference type="GO" id="GO:0008865">
    <property type="term" value="F:fructokinase activity"/>
    <property type="evidence" value="ECO:0007669"/>
    <property type="project" value="UniProtKB-ARBA"/>
</dbReference>
<evidence type="ECO:0000313" key="9">
    <source>
        <dbReference type="Proteomes" id="UP000198282"/>
    </source>
</evidence>
<dbReference type="CDD" id="cd01167">
    <property type="entry name" value="bac_FRK"/>
    <property type="match status" value="1"/>
</dbReference>
<dbReference type="AlphaFoldDB" id="A0A239GDA2"/>
<keyword evidence="2 6" id="KW-0808">Transferase</keyword>
<dbReference type="OrthoDB" id="9795789at2"/>
<reference evidence="8 9" key="1">
    <citation type="submission" date="2017-06" db="EMBL/GenBank/DDBJ databases">
        <authorList>
            <person name="Kim H.J."/>
            <person name="Triplett B.A."/>
        </authorList>
    </citation>
    <scope>NUCLEOTIDE SEQUENCE [LARGE SCALE GENOMIC DNA]</scope>
    <source>
        <strain evidence="8 9">CGMCC 4.2132</strain>
    </source>
</reference>
<dbReference type="InterPro" id="IPR011611">
    <property type="entry name" value="PfkB_dom"/>
</dbReference>
<dbReference type="PANTHER" id="PTHR43085">
    <property type="entry name" value="HEXOKINASE FAMILY MEMBER"/>
    <property type="match status" value="1"/>
</dbReference>
<evidence type="ECO:0000313" key="8">
    <source>
        <dbReference type="EMBL" id="SNS67031.1"/>
    </source>
</evidence>
<dbReference type="Proteomes" id="UP000198282">
    <property type="component" value="Unassembled WGS sequence"/>
</dbReference>
<dbReference type="InterPro" id="IPR029056">
    <property type="entry name" value="Ribokinase-like"/>
</dbReference>
<evidence type="ECO:0000256" key="1">
    <source>
        <dbReference type="ARBA" id="ARBA00010688"/>
    </source>
</evidence>
<feature type="domain" description="Carbohydrate kinase PfkB" evidence="7">
    <location>
        <begin position="5"/>
        <end position="314"/>
    </location>
</feature>
<gene>
    <name evidence="8" type="ORF">SAMN05216276_1013142</name>
</gene>
<evidence type="ECO:0000256" key="2">
    <source>
        <dbReference type="ARBA" id="ARBA00022679"/>
    </source>
</evidence>
<keyword evidence="4 6" id="KW-0418">Kinase</keyword>
<evidence type="ECO:0000256" key="6">
    <source>
        <dbReference type="RuleBase" id="RU003704"/>
    </source>
</evidence>
<dbReference type="Gene3D" id="3.40.1190.20">
    <property type="match status" value="1"/>
</dbReference>